<dbReference type="EMBL" id="JAATIP010000179">
    <property type="protein sequence ID" value="KAF4362997.1"/>
    <property type="molecule type" value="Genomic_DNA"/>
</dbReference>
<dbReference type="GO" id="GO:0046910">
    <property type="term" value="F:pectinesterase inhibitor activity"/>
    <property type="evidence" value="ECO:0007669"/>
    <property type="project" value="UniProtKB-ARBA"/>
</dbReference>
<dbReference type="PANTHER" id="PTHR31080:SF117">
    <property type="entry name" value="PLANT INVERTASE_PECTIN METHYLESTERASE INHIBITOR SUPERFAMILY PROTEIN"/>
    <property type="match status" value="1"/>
</dbReference>
<feature type="coiled-coil region" evidence="3">
    <location>
        <begin position="112"/>
        <end position="139"/>
    </location>
</feature>
<dbReference type="InterPro" id="IPR006501">
    <property type="entry name" value="Pectinesterase_inhib_dom"/>
</dbReference>
<dbReference type="InterPro" id="IPR035513">
    <property type="entry name" value="Invertase/methylesterase_inhib"/>
</dbReference>
<keyword evidence="3" id="KW-0175">Coiled coil</keyword>
<comment type="similarity">
    <text evidence="2">Belongs to the PMEI family.</text>
</comment>
<dbReference type="InterPro" id="IPR051955">
    <property type="entry name" value="PME_Inhibitor"/>
</dbReference>
<sequence length="210" mass="22726">METTLSCTNFVTLLIFLCATFYKLDSTLAAAAARAGVNPVSKIATEFIRTSCSQTTYPRLCFSSLSIHALKIQTSPQLLAGTALNVTLSSAKATTAMMSRLSLSHGLKPREVSAMKDCVEELSETVDELRRSIGEMSKLKGHNADFKLMINDIQTWVSAALTDENTCSDGFQGKTLNGNLKTVVRGRIVNVAQLTSNALALINRYALIRG</sequence>
<protein>
    <recommendedName>
        <fullName evidence="5">Pectinesterase inhibitor domain-containing protein</fullName>
    </recommendedName>
</protein>
<gene>
    <name evidence="6" type="ORF">F8388_020513</name>
</gene>
<dbReference type="AlphaFoldDB" id="A0A7J6EX42"/>
<name>A0A7J6EX42_CANSA</name>
<dbReference type="Gene3D" id="1.20.140.40">
    <property type="entry name" value="Invertase/pectin methylesterase inhibitor family protein"/>
    <property type="match status" value="1"/>
</dbReference>
<evidence type="ECO:0000259" key="5">
    <source>
        <dbReference type="SMART" id="SM00856"/>
    </source>
</evidence>
<organism evidence="6 7">
    <name type="scientific">Cannabis sativa</name>
    <name type="common">Hemp</name>
    <name type="synonym">Marijuana</name>
    <dbReference type="NCBI Taxonomy" id="3483"/>
    <lineage>
        <taxon>Eukaryota</taxon>
        <taxon>Viridiplantae</taxon>
        <taxon>Streptophyta</taxon>
        <taxon>Embryophyta</taxon>
        <taxon>Tracheophyta</taxon>
        <taxon>Spermatophyta</taxon>
        <taxon>Magnoliopsida</taxon>
        <taxon>eudicotyledons</taxon>
        <taxon>Gunneridae</taxon>
        <taxon>Pentapetalae</taxon>
        <taxon>rosids</taxon>
        <taxon>fabids</taxon>
        <taxon>Rosales</taxon>
        <taxon>Cannabaceae</taxon>
        <taxon>Cannabis</taxon>
    </lineage>
</organism>
<dbReference type="SUPFAM" id="SSF101148">
    <property type="entry name" value="Plant invertase/pectin methylesterase inhibitor"/>
    <property type="match status" value="1"/>
</dbReference>
<dbReference type="FunFam" id="1.20.140.40:FF:000005">
    <property type="entry name" value="Pectin methylesterase inhibitor 1"/>
    <property type="match status" value="1"/>
</dbReference>
<evidence type="ECO:0000313" key="7">
    <source>
        <dbReference type="Proteomes" id="UP000525078"/>
    </source>
</evidence>
<evidence type="ECO:0000256" key="3">
    <source>
        <dbReference type="SAM" id="Coils"/>
    </source>
</evidence>
<proteinExistence type="inferred from homology"/>
<evidence type="ECO:0000313" key="6">
    <source>
        <dbReference type="EMBL" id="KAF4362997.1"/>
    </source>
</evidence>
<comment type="caution">
    <text evidence="6">The sequence shown here is derived from an EMBL/GenBank/DDBJ whole genome shotgun (WGS) entry which is preliminary data.</text>
</comment>
<feature type="domain" description="Pectinesterase inhibitor" evidence="5">
    <location>
        <begin position="43"/>
        <end position="201"/>
    </location>
</feature>
<feature type="signal peptide" evidence="4">
    <location>
        <begin position="1"/>
        <end position="29"/>
    </location>
</feature>
<evidence type="ECO:0000256" key="2">
    <source>
        <dbReference type="ARBA" id="ARBA00038471"/>
    </source>
</evidence>
<accession>A0A7J6EX42</accession>
<dbReference type="NCBIfam" id="TIGR01614">
    <property type="entry name" value="PME_inhib"/>
    <property type="match status" value="1"/>
</dbReference>
<dbReference type="Pfam" id="PF04043">
    <property type="entry name" value="PMEI"/>
    <property type="match status" value="1"/>
</dbReference>
<dbReference type="PANTHER" id="PTHR31080">
    <property type="entry name" value="PECTINESTERASE INHIBITOR-LIKE"/>
    <property type="match status" value="1"/>
</dbReference>
<dbReference type="SMART" id="SM00856">
    <property type="entry name" value="PMEI"/>
    <property type="match status" value="1"/>
</dbReference>
<evidence type="ECO:0000256" key="1">
    <source>
        <dbReference type="ARBA" id="ARBA00022729"/>
    </source>
</evidence>
<reference evidence="6 7" key="1">
    <citation type="journal article" date="2020" name="bioRxiv">
        <title>Sequence and annotation of 42 cannabis genomes reveals extensive copy number variation in cannabinoid synthesis and pathogen resistance genes.</title>
        <authorList>
            <person name="Mckernan K.J."/>
            <person name="Helbert Y."/>
            <person name="Kane L.T."/>
            <person name="Ebling H."/>
            <person name="Zhang L."/>
            <person name="Liu B."/>
            <person name="Eaton Z."/>
            <person name="Mclaughlin S."/>
            <person name="Kingan S."/>
            <person name="Baybayan P."/>
            <person name="Concepcion G."/>
            <person name="Jordan M."/>
            <person name="Riva A."/>
            <person name="Barbazuk W."/>
            <person name="Harkins T."/>
        </authorList>
    </citation>
    <scope>NUCLEOTIDE SEQUENCE [LARGE SCALE GENOMIC DNA]</scope>
    <source>
        <strain evidence="7">cv. Jamaican Lion 4</strain>
        <tissue evidence="6">Leaf</tissue>
    </source>
</reference>
<dbReference type="CDD" id="cd15798">
    <property type="entry name" value="PMEI-like_3"/>
    <property type="match status" value="1"/>
</dbReference>
<feature type="chain" id="PRO_5029721896" description="Pectinesterase inhibitor domain-containing protein" evidence="4">
    <location>
        <begin position="30"/>
        <end position="210"/>
    </location>
</feature>
<dbReference type="Proteomes" id="UP000525078">
    <property type="component" value="Unassembled WGS sequence"/>
</dbReference>
<keyword evidence="1 4" id="KW-0732">Signal</keyword>
<evidence type="ECO:0000256" key="4">
    <source>
        <dbReference type="SAM" id="SignalP"/>
    </source>
</evidence>